<proteinExistence type="predicted"/>
<sequence length="102" mass="10283">MTAVAVAPAALEEVAVAVEIVATIAAKATTAAISATTSGEIAANRIAGVVTAATSIANPVLKSLLQRALSVVSCRWKRDSTIFPKKSKAVAGPTPSLTWPAL</sequence>
<evidence type="ECO:0000313" key="2">
    <source>
        <dbReference type="Proteomes" id="UP000644507"/>
    </source>
</evidence>
<comment type="caution">
    <text evidence="1">The sequence shown here is derived from an EMBL/GenBank/DDBJ whole genome shotgun (WGS) entry which is preliminary data.</text>
</comment>
<reference evidence="1" key="2">
    <citation type="submission" date="2020-09" db="EMBL/GenBank/DDBJ databases">
        <authorList>
            <person name="Sun Q."/>
            <person name="Kim S."/>
        </authorList>
    </citation>
    <scope>NUCLEOTIDE SEQUENCE</scope>
    <source>
        <strain evidence="1">KCTC 12988</strain>
    </source>
</reference>
<reference evidence="1" key="1">
    <citation type="journal article" date="2014" name="Int. J. Syst. Evol. Microbiol.">
        <title>Complete genome sequence of Corynebacterium casei LMG S-19264T (=DSM 44701T), isolated from a smear-ripened cheese.</title>
        <authorList>
            <consortium name="US DOE Joint Genome Institute (JGI-PGF)"/>
            <person name="Walter F."/>
            <person name="Albersmeier A."/>
            <person name="Kalinowski J."/>
            <person name="Ruckert C."/>
        </authorList>
    </citation>
    <scope>NUCLEOTIDE SEQUENCE</scope>
    <source>
        <strain evidence="1">KCTC 12988</strain>
    </source>
</reference>
<keyword evidence="2" id="KW-1185">Reference proteome</keyword>
<dbReference type="Proteomes" id="UP000644507">
    <property type="component" value="Unassembled WGS sequence"/>
</dbReference>
<name>A0A918WIN2_9BACT</name>
<dbReference type="EMBL" id="BMXI01000009">
    <property type="protein sequence ID" value="GHC55079.1"/>
    <property type="molecule type" value="Genomic_DNA"/>
</dbReference>
<protein>
    <submittedName>
        <fullName evidence="1">Uncharacterized protein</fullName>
    </submittedName>
</protein>
<dbReference type="AlphaFoldDB" id="A0A918WIN2"/>
<gene>
    <name evidence="1" type="ORF">GCM10007100_21980</name>
</gene>
<organism evidence="1 2">
    <name type="scientific">Roseibacillus persicicus</name>
    <dbReference type="NCBI Taxonomy" id="454148"/>
    <lineage>
        <taxon>Bacteria</taxon>
        <taxon>Pseudomonadati</taxon>
        <taxon>Verrucomicrobiota</taxon>
        <taxon>Verrucomicrobiia</taxon>
        <taxon>Verrucomicrobiales</taxon>
        <taxon>Verrucomicrobiaceae</taxon>
        <taxon>Roseibacillus</taxon>
    </lineage>
</organism>
<accession>A0A918WIN2</accession>
<evidence type="ECO:0000313" key="1">
    <source>
        <dbReference type="EMBL" id="GHC55079.1"/>
    </source>
</evidence>